<dbReference type="InterPro" id="IPR043502">
    <property type="entry name" value="DNA/RNA_pol_sf"/>
</dbReference>
<evidence type="ECO:0000256" key="13">
    <source>
        <dbReference type="RuleBase" id="RU003779"/>
    </source>
</evidence>
<comment type="subcellular location">
    <subcellularLocation>
        <location evidence="2">Membrane</location>
    </subcellularLocation>
</comment>
<keyword evidence="10 13" id="KW-0560">Oxidoreductase</keyword>
<dbReference type="GO" id="GO:0102721">
    <property type="term" value="F:ubiquinol:oxygen oxidoreductase activity"/>
    <property type="evidence" value="ECO:0007669"/>
    <property type="project" value="UniProtKB-EC"/>
</dbReference>
<evidence type="ECO:0000256" key="11">
    <source>
        <dbReference type="ARBA" id="ARBA00023004"/>
    </source>
</evidence>
<name>A0A2G2XLE5_CAPBA</name>
<evidence type="ECO:0000256" key="4">
    <source>
        <dbReference type="ARBA" id="ARBA00022448"/>
    </source>
</evidence>
<dbReference type="GO" id="GO:0009916">
    <property type="term" value="F:alternative oxidase activity"/>
    <property type="evidence" value="ECO:0007669"/>
    <property type="project" value="UniProtKB-UniRule"/>
</dbReference>
<keyword evidence="6 13" id="KW-0812">Transmembrane</keyword>
<dbReference type="CDD" id="cd09272">
    <property type="entry name" value="RNase_HI_RT_Ty1"/>
    <property type="match status" value="1"/>
</dbReference>
<dbReference type="SUPFAM" id="SSF56672">
    <property type="entry name" value="DNA/RNA polymerases"/>
    <property type="match status" value="1"/>
</dbReference>
<evidence type="ECO:0000313" key="15">
    <source>
        <dbReference type="EMBL" id="PHT58324.1"/>
    </source>
</evidence>
<keyword evidence="7 13" id="KW-0479">Metal-binding</keyword>
<evidence type="ECO:0000256" key="6">
    <source>
        <dbReference type="ARBA" id="ARBA00022692"/>
    </source>
</evidence>
<dbReference type="STRING" id="33114.A0A2G2XLE5"/>
<dbReference type="Gene3D" id="1.20.1260.140">
    <property type="entry name" value="Alternative oxidase"/>
    <property type="match status" value="1"/>
</dbReference>
<dbReference type="GO" id="GO:0016020">
    <property type="term" value="C:membrane"/>
    <property type="evidence" value="ECO:0007669"/>
    <property type="project" value="UniProtKB-SubCell"/>
</dbReference>
<dbReference type="Proteomes" id="UP000224567">
    <property type="component" value="Unassembled WGS sequence"/>
</dbReference>
<evidence type="ECO:0000256" key="8">
    <source>
        <dbReference type="ARBA" id="ARBA00022982"/>
    </source>
</evidence>
<keyword evidence="8 13" id="KW-0249">Electron transport</keyword>
<keyword evidence="4" id="KW-0813">Transport</keyword>
<comment type="similarity">
    <text evidence="3 13">Belongs to the alternative oxidase family.</text>
</comment>
<dbReference type="GO" id="GO:0098803">
    <property type="term" value="C:respiratory chain complex"/>
    <property type="evidence" value="ECO:0007669"/>
    <property type="project" value="UniProtKB-UniRule"/>
</dbReference>
<evidence type="ECO:0000313" key="16">
    <source>
        <dbReference type="Proteomes" id="UP000224567"/>
    </source>
</evidence>
<evidence type="ECO:0000256" key="12">
    <source>
        <dbReference type="ARBA" id="ARBA00023136"/>
    </source>
</evidence>
<dbReference type="EC" id="1.10.3.11" evidence="13"/>
<organism evidence="15 16">
    <name type="scientific">Capsicum baccatum</name>
    <name type="common">Peruvian pepper</name>
    <dbReference type="NCBI Taxonomy" id="33114"/>
    <lineage>
        <taxon>Eukaryota</taxon>
        <taxon>Viridiplantae</taxon>
        <taxon>Streptophyta</taxon>
        <taxon>Embryophyta</taxon>
        <taxon>Tracheophyta</taxon>
        <taxon>Spermatophyta</taxon>
        <taxon>Magnoliopsida</taxon>
        <taxon>eudicotyledons</taxon>
        <taxon>Gunneridae</taxon>
        <taxon>Pentapetalae</taxon>
        <taxon>asterids</taxon>
        <taxon>lamiids</taxon>
        <taxon>Solanales</taxon>
        <taxon>Solanaceae</taxon>
        <taxon>Solanoideae</taxon>
        <taxon>Capsiceae</taxon>
        <taxon>Capsicum</taxon>
    </lineage>
</organism>
<sequence>MLIALATVYDLQIHQMDVKTAFLNGDLEEEIYMEQPESFVVPGKENKMCKLVKSLYGLKQAPKQWHEKFDQTMLANGFKINECDKCVYIKDTQNHQVIVCLYADDMLVINRDICDINATKRIFESKFDMKDLGVADVILGIRIHRTPQGLALLQSHYIEKVLDKFKDMQFGIAKTPLDVNFALRKNEGESDSQLEYARVLGCLMYIMNSTRSDIACAISKLSWYTSNPNKTHWMAMKRVLGYLKYTQNYALHYNKYPAVLEGYSDANWITGSNEVKSTSGYVFTIGGGAVSWKSSKQTCITRSTIESEFITLDKADEEAEWLRNFLEDIPYWPKPMAPVCIHCDSQAVTGRAGSMMYNSKSLHIRRRHNTVKKLLSSGIITTDYVKSKDNVSDPLTKGLSRKGVERTSKGMSLRPRTSQHCVPGMVGGMLLHCKSLRRFEHNDGWIKALLEEAENERMHLMTFMEVSKPKWADEAHHRYVNHFASVVGLWHFGWSSILLQVTEKVMANKDTKLVVTNQIGSLGNENVGSNEEIQKLRQQMIEMHRAWANGFPPPPFPDDNLEYLSSLPPVSHA</sequence>
<evidence type="ECO:0000259" key="14">
    <source>
        <dbReference type="Pfam" id="PF07727"/>
    </source>
</evidence>
<dbReference type="GO" id="GO:0046872">
    <property type="term" value="F:metal ion binding"/>
    <property type="evidence" value="ECO:0007669"/>
    <property type="project" value="UniProtKB-UniRule"/>
</dbReference>
<evidence type="ECO:0000256" key="10">
    <source>
        <dbReference type="ARBA" id="ARBA00023002"/>
    </source>
</evidence>
<dbReference type="AlphaFoldDB" id="A0A2G2XLE5"/>
<evidence type="ECO:0000256" key="7">
    <source>
        <dbReference type="ARBA" id="ARBA00022723"/>
    </source>
</evidence>
<dbReference type="EMBL" id="MLFT02000001">
    <property type="protein sequence ID" value="PHT58324.1"/>
    <property type="molecule type" value="Genomic_DNA"/>
</dbReference>
<dbReference type="GO" id="GO:0106292">
    <property type="term" value="F:superoxide-generating NADPH oxidase activity"/>
    <property type="evidence" value="ECO:0007669"/>
    <property type="project" value="UniProtKB-ARBA"/>
</dbReference>
<gene>
    <name evidence="15" type="ORF">CQW23_00687</name>
</gene>
<keyword evidence="5 13" id="KW-0679">Respiratory chain</keyword>
<evidence type="ECO:0000256" key="1">
    <source>
        <dbReference type="ARBA" id="ARBA00001192"/>
    </source>
</evidence>
<dbReference type="InterPro" id="IPR038659">
    <property type="entry name" value="AOX_sf"/>
</dbReference>
<dbReference type="InterPro" id="IPR002680">
    <property type="entry name" value="AOX"/>
</dbReference>
<accession>A0A2G2XLE5</accession>
<dbReference type="InterPro" id="IPR013103">
    <property type="entry name" value="RVT_2"/>
</dbReference>
<protein>
    <recommendedName>
        <fullName evidence="13">Ubiquinol oxidase</fullName>
        <ecNumber evidence="13">1.10.3.11</ecNumber>
    </recommendedName>
</protein>
<keyword evidence="9" id="KW-1133">Transmembrane helix</keyword>
<dbReference type="Pfam" id="PF01786">
    <property type="entry name" value="AOX"/>
    <property type="match status" value="1"/>
</dbReference>
<feature type="domain" description="Reverse transcriptase Ty1/copia-type" evidence="14">
    <location>
        <begin position="1"/>
        <end position="166"/>
    </location>
</feature>
<evidence type="ECO:0000256" key="5">
    <source>
        <dbReference type="ARBA" id="ARBA00022660"/>
    </source>
</evidence>
<comment type="catalytic activity">
    <reaction evidence="1 13">
        <text>2 a ubiquinol + O2 = 2 a ubiquinone + 2 H2O</text>
        <dbReference type="Rhea" id="RHEA:30255"/>
        <dbReference type="Rhea" id="RHEA-COMP:9565"/>
        <dbReference type="Rhea" id="RHEA-COMP:9566"/>
        <dbReference type="ChEBI" id="CHEBI:15377"/>
        <dbReference type="ChEBI" id="CHEBI:15379"/>
        <dbReference type="ChEBI" id="CHEBI:16389"/>
        <dbReference type="ChEBI" id="CHEBI:17976"/>
        <dbReference type="EC" id="1.10.3.11"/>
    </reaction>
</comment>
<evidence type="ECO:0000256" key="2">
    <source>
        <dbReference type="ARBA" id="ARBA00004370"/>
    </source>
</evidence>
<reference evidence="15 16" key="1">
    <citation type="journal article" date="2017" name="Genome Biol.">
        <title>New reference genome sequences of hot pepper reveal the massive evolution of plant disease-resistance genes by retroduplication.</title>
        <authorList>
            <person name="Kim S."/>
            <person name="Park J."/>
            <person name="Yeom S.I."/>
            <person name="Kim Y.M."/>
            <person name="Seo E."/>
            <person name="Kim K.T."/>
            <person name="Kim M.S."/>
            <person name="Lee J.M."/>
            <person name="Cheong K."/>
            <person name="Shin H.S."/>
            <person name="Kim S.B."/>
            <person name="Han K."/>
            <person name="Lee J."/>
            <person name="Park M."/>
            <person name="Lee H.A."/>
            <person name="Lee H.Y."/>
            <person name="Lee Y."/>
            <person name="Oh S."/>
            <person name="Lee J.H."/>
            <person name="Choi E."/>
            <person name="Choi E."/>
            <person name="Lee S.E."/>
            <person name="Jeon J."/>
            <person name="Kim H."/>
            <person name="Choi G."/>
            <person name="Song H."/>
            <person name="Lee J."/>
            <person name="Lee S.C."/>
            <person name="Kwon J.K."/>
            <person name="Lee H.Y."/>
            <person name="Koo N."/>
            <person name="Hong Y."/>
            <person name="Kim R.W."/>
            <person name="Kang W.H."/>
            <person name="Huh J.H."/>
            <person name="Kang B.C."/>
            <person name="Yang T.J."/>
            <person name="Lee Y.H."/>
            <person name="Bennetzen J.L."/>
            <person name="Choi D."/>
        </authorList>
    </citation>
    <scope>NUCLEOTIDE SEQUENCE [LARGE SCALE GENOMIC DNA]</scope>
    <source>
        <strain evidence="16">cv. PBC81</strain>
    </source>
</reference>
<reference evidence="16" key="2">
    <citation type="journal article" date="2017" name="J. Anim. Genet.">
        <title>Multiple reference genome sequences of hot pepper reveal the massive evolution of plant disease resistance genes by retroduplication.</title>
        <authorList>
            <person name="Kim S."/>
            <person name="Park J."/>
            <person name="Yeom S.-I."/>
            <person name="Kim Y.-M."/>
            <person name="Seo E."/>
            <person name="Kim K.-T."/>
            <person name="Kim M.-S."/>
            <person name="Lee J.M."/>
            <person name="Cheong K."/>
            <person name="Shin H.-S."/>
            <person name="Kim S.-B."/>
            <person name="Han K."/>
            <person name="Lee J."/>
            <person name="Park M."/>
            <person name="Lee H.-A."/>
            <person name="Lee H.-Y."/>
            <person name="Lee Y."/>
            <person name="Oh S."/>
            <person name="Lee J.H."/>
            <person name="Choi E."/>
            <person name="Choi E."/>
            <person name="Lee S.E."/>
            <person name="Jeon J."/>
            <person name="Kim H."/>
            <person name="Choi G."/>
            <person name="Song H."/>
            <person name="Lee J."/>
            <person name="Lee S.-C."/>
            <person name="Kwon J.-K."/>
            <person name="Lee H.-Y."/>
            <person name="Koo N."/>
            <person name="Hong Y."/>
            <person name="Kim R.W."/>
            <person name="Kang W.-H."/>
            <person name="Huh J.H."/>
            <person name="Kang B.-C."/>
            <person name="Yang T.-J."/>
            <person name="Lee Y.-H."/>
            <person name="Bennetzen J.L."/>
            <person name="Choi D."/>
        </authorList>
    </citation>
    <scope>NUCLEOTIDE SEQUENCE [LARGE SCALE GENOMIC DNA]</scope>
    <source>
        <strain evidence="16">cv. PBC81</strain>
    </source>
</reference>
<keyword evidence="16" id="KW-1185">Reference proteome</keyword>
<proteinExistence type="inferred from homology"/>
<dbReference type="OrthoDB" id="1645289at2759"/>
<keyword evidence="12 13" id="KW-0472">Membrane</keyword>
<evidence type="ECO:0000256" key="3">
    <source>
        <dbReference type="ARBA" id="ARBA00008388"/>
    </source>
</evidence>
<keyword evidence="11 13" id="KW-0408">Iron</keyword>
<dbReference type="PANTHER" id="PTHR11439">
    <property type="entry name" value="GAG-POL-RELATED RETROTRANSPOSON"/>
    <property type="match status" value="1"/>
</dbReference>
<comment type="caution">
    <text evidence="15">The sequence shown here is derived from an EMBL/GenBank/DDBJ whole genome shotgun (WGS) entry which is preliminary data.</text>
</comment>
<dbReference type="PANTHER" id="PTHR11439:SF440">
    <property type="entry name" value="INTEGRASE CATALYTIC DOMAIN-CONTAINING PROTEIN"/>
    <property type="match status" value="1"/>
</dbReference>
<dbReference type="Pfam" id="PF07727">
    <property type="entry name" value="RVT_2"/>
    <property type="match status" value="1"/>
</dbReference>
<comment type="cofactor">
    <cofactor evidence="13">
        <name>Fe cation</name>
        <dbReference type="ChEBI" id="CHEBI:24875"/>
    </cofactor>
    <text evidence="13">Binds 2 iron ions per subunit.</text>
</comment>
<evidence type="ECO:0000256" key="9">
    <source>
        <dbReference type="ARBA" id="ARBA00022989"/>
    </source>
</evidence>